<proteinExistence type="predicted"/>
<sequence>MLTFRKLITSISNPNTDETKRKKYYNIVQENMKNFCSIIVTNLLNTLVKSTLKFLEFQQY</sequence>
<protein>
    <submittedName>
        <fullName evidence="1">Uncharacterized protein</fullName>
    </submittedName>
</protein>
<dbReference type="EMBL" id="REGN01002590">
    <property type="protein sequence ID" value="RNA27152.1"/>
    <property type="molecule type" value="Genomic_DNA"/>
</dbReference>
<gene>
    <name evidence="1" type="ORF">BpHYR1_028973</name>
</gene>
<dbReference type="AlphaFoldDB" id="A0A3M7RUI9"/>
<comment type="caution">
    <text evidence="1">The sequence shown here is derived from an EMBL/GenBank/DDBJ whole genome shotgun (WGS) entry which is preliminary data.</text>
</comment>
<evidence type="ECO:0000313" key="1">
    <source>
        <dbReference type="EMBL" id="RNA27152.1"/>
    </source>
</evidence>
<organism evidence="1 2">
    <name type="scientific">Brachionus plicatilis</name>
    <name type="common">Marine rotifer</name>
    <name type="synonym">Brachionus muelleri</name>
    <dbReference type="NCBI Taxonomy" id="10195"/>
    <lineage>
        <taxon>Eukaryota</taxon>
        <taxon>Metazoa</taxon>
        <taxon>Spiralia</taxon>
        <taxon>Gnathifera</taxon>
        <taxon>Rotifera</taxon>
        <taxon>Eurotatoria</taxon>
        <taxon>Monogononta</taxon>
        <taxon>Pseudotrocha</taxon>
        <taxon>Ploima</taxon>
        <taxon>Brachionidae</taxon>
        <taxon>Brachionus</taxon>
    </lineage>
</organism>
<dbReference type="Proteomes" id="UP000276133">
    <property type="component" value="Unassembled WGS sequence"/>
</dbReference>
<evidence type="ECO:0000313" key="2">
    <source>
        <dbReference type="Proteomes" id="UP000276133"/>
    </source>
</evidence>
<keyword evidence="2" id="KW-1185">Reference proteome</keyword>
<accession>A0A3M7RUI9</accession>
<reference evidence="1 2" key="1">
    <citation type="journal article" date="2018" name="Sci. Rep.">
        <title>Genomic signatures of local adaptation to the degree of environmental predictability in rotifers.</title>
        <authorList>
            <person name="Franch-Gras L."/>
            <person name="Hahn C."/>
            <person name="Garcia-Roger E.M."/>
            <person name="Carmona M.J."/>
            <person name="Serra M."/>
            <person name="Gomez A."/>
        </authorList>
    </citation>
    <scope>NUCLEOTIDE SEQUENCE [LARGE SCALE GENOMIC DNA]</scope>
    <source>
        <strain evidence="1">HYR1</strain>
    </source>
</reference>
<name>A0A3M7RUI9_BRAPC</name>